<evidence type="ECO:0000256" key="3">
    <source>
        <dbReference type="ARBA" id="ARBA00023082"/>
    </source>
</evidence>
<dbReference type="InterPro" id="IPR013324">
    <property type="entry name" value="RNA_pol_sigma_r3/r4-like"/>
</dbReference>
<dbReference type="Proteomes" id="UP001500840">
    <property type="component" value="Unassembled WGS sequence"/>
</dbReference>
<feature type="domain" description="RNA polymerase sigma factor 70 region 4 type 2" evidence="7">
    <location>
        <begin position="100"/>
        <end position="151"/>
    </location>
</feature>
<feature type="domain" description="RNA polymerase sigma-70 region 2" evidence="6">
    <location>
        <begin position="12"/>
        <end position="72"/>
    </location>
</feature>
<gene>
    <name evidence="8" type="primary">sigZ</name>
    <name evidence="8" type="ORF">GCM10023156_02490</name>
</gene>
<evidence type="ECO:0000313" key="8">
    <source>
        <dbReference type="EMBL" id="GAA4444324.1"/>
    </source>
</evidence>
<dbReference type="InterPro" id="IPR014304">
    <property type="entry name" value="RNA_pol_sigma-Z"/>
</dbReference>
<dbReference type="CDD" id="cd06171">
    <property type="entry name" value="Sigma70_r4"/>
    <property type="match status" value="1"/>
</dbReference>
<dbReference type="InterPro" id="IPR007627">
    <property type="entry name" value="RNA_pol_sigma70_r2"/>
</dbReference>
<dbReference type="NCBIfam" id="TIGR02937">
    <property type="entry name" value="sigma70-ECF"/>
    <property type="match status" value="1"/>
</dbReference>
<dbReference type="InterPro" id="IPR013249">
    <property type="entry name" value="RNA_pol_sigma70_r4_t2"/>
</dbReference>
<keyword evidence="2" id="KW-0805">Transcription regulation</keyword>
<sequence length="190" mass="22034">MSDTQQVWDDFGTALRAFIRRRVNDDHVADDLLQDVFVRIHDKLGSLTDEDRLAAWLYQIARNVVTDHYRRRFEFTFDEAEIQVDQVTDDQNLNEQVGQWLVNRIAELPEDYREAVTLSELKGVRQTEVAERIGLSVSGAKSRIQRGRKMLKDILLQCCHFEFDKRGNVIDYQVRADCIACCESASGEYS</sequence>
<evidence type="ECO:0000256" key="4">
    <source>
        <dbReference type="ARBA" id="ARBA00023163"/>
    </source>
</evidence>
<keyword evidence="3" id="KW-0731">Sigma factor</keyword>
<dbReference type="InterPro" id="IPR013325">
    <property type="entry name" value="RNA_pol_sigma_r2"/>
</dbReference>
<comment type="caution">
    <text evidence="8">The sequence shown here is derived from an EMBL/GenBank/DDBJ whole genome shotgun (WGS) entry which is preliminary data.</text>
</comment>
<dbReference type="PANTHER" id="PTHR43133">
    <property type="entry name" value="RNA POLYMERASE ECF-TYPE SIGMA FACTO"/>
    <property type="match status" value="1"/>
</dbReference>
<dbReference type="Gene3D" id="1.10.10.10">
    <property type="entry name" value="Winged helix-like DNA-binding domain superfamily/Winged helix DNA-binding domain"/>
    <property type="match status" value="1"/>
</dbReference>
<dbReference type="Gene3D" id="1.10.1740.10">
    <property type="match status" value="1"/>
</dbReference>
<accession>A0ABP8M8D9</accession>
<evidence type="ECO:0000313" key="9">
    <source>
        <dbReference type="Proteomes" id="UP001500840"/>
    </source>
</evidence>
<evidence type="ECO:0000256" key="5">
    <source>
        <dbReference type="NCBIfam" id="TIGR02959"/>
    </source>
</evidence>
<dbReference type="InterPro" id="IPR036388">
    <property type="entry name" value="WH-like_DNA-bd_sf"/>
</dbReference>
<dbReference type="InterPro" id="IPR014284">
    <property type="entry name" value="RNA_pol_sigma-70_dom"/>
</dbReference>
<protein>
    <recommendedName>
        <fullName evidence="5">RNA polymerase sigma factor SigZ</fullName>
    </recommendedName>
</protein>
<dbReference type="Pfam" id="PF08281">
    <property type="entry name" value="Sigma70_r4_2"/>
    <property type="match status" value="1"/>
</dbReference>
<dbReference type="SUPFAM" id="SSF88659">
    <property type="entry name" value="Sigma3 and sigma4 domains of RNA polymerase sigma factors"/>
    <property type="match status" value="1"/>
</dbReference>
<keyword evidence="4" id="KW-0804">Transcription</keyword>
<dbReference type="EMBL" id="BAABGA010000006">
    <property type="protein sequence ID" value="GAA4444324.1"/>
    <property type="molecule type" value="Genomic_DNA"/>
</dbReference>
<evidence type="ECO:0000256" key="1">
    <source>
        <dbReference type="ARBA" id="ARBA00010641"/>
    </source>
</evidence>
<name>A0ABP8M8D9_9BACT</name>
<organism evidence="8 9">
    <name type="scientific">Novipirellula rosea</name>
    <dbReference type="NCBI Taxonomy" id="1031540"/>
    <lineage>
        <taxon>Bacteria</taxon>
        <taxon>Pseudomonadati</taxon>
        <taxon>Planctomycetota</taxon>
        <taxon>Planctomycetia</taxon>
        <taxon>Pirellulales</taxon>
        <taxon>Pirellulaceae</taxon>
        <taxon>Novipirellula</taxon>
    </lineage>
</organism>
<proteinExistence type="inferred from homology"/>
<reference evidence="9" key="1">
    <citation type="journal article" date="2019" name="Int. J. Syst. Evol. Microbiol.">
        <title>The Global Catalogue of Microorganisms (GCM) 10K type strain sequencing project: providing services to taxonomists for standard genome sequencing and annotation.</title>
        <authorList>
            <consortium name="The Broad Institute Genomics Platform"/>
            <consortium name="The Broad Institute Genome Sequencing Center for Infectious Disease"/>
            <person name="Wu L."/>
            <person name="Ma J."/>
        </authorList>
    </citation>
    <scope>NUCLEOTIDE SEQUENCE [LARGE SCALE GENOMIC DNA]</scope>
    <source>
        <strain evidence="9">JCM 17759</strain>
    </source>
</reference>
<evidence type="ECO:0000259" key="7">
    <source>
        <dbReference type="Pfam" id="PF08281"/>
    </source>
</evidence>
<dbReference type="InterPro" id="IPR039425">
    <property type="entry name" value="RNA_pol_sigma-70-like"/>
</dbReference>
<dbReference type="NCBIfam" id="TIGR02959">
    <property type="entry name" value="SigZ"/>
    <property type="match status" value="1"/>
</dbReference>
<comment type="similarity">
    <text evidence="1">Belongs to the sigma-70 factor family. ECF subfamily.</text>
</comment>
<dbReference type="NCBIfam" id="NF007215">
    <property type="entry name" value="PRK09637.1"/>
    <property type="match status" value="1"/>
</dbReference>
<dbReference type="RefSeq" id="WP_345318654.1">
    <property type="nucleotide sequence ID" value="NZ_BAABGA010000006.1"/>
</dbReference>
<keyword evidence="9" id="KW-1185">Reference proteome</keyword>
<evidence type="ECO:0000256" key="2">
    <source>
        <dbReference type="ARBA" id="ARBA00023015"/>
    </source>
</evidence>
<dbReference type="SUPFAM" id="SSF88946">
    <property type="entry name" value="Sigma2 domain of RNA polymerase sigma factors"/>
    <property type="match status" value="1"/>
</dbReference>
<dbReference type="PANTHER" id="PTHR43133:SF62">
    <property type="entry name" value="RNA POLYMERASE SIGMA FACTOR SIGZ"/>
    <property type="match status" value="1"/>
</dbReference>
<dbReference type="Pfam" id="PF04542">
    <property type="entry name" value="Sigma70_r2"/>
    <property type="match status" value="1"/>
</dbReference>
<evidence type="ECO:0000259" key="6">
    <source>
        <dbReference type="Pfam" id="PF04542"/>
    </source>
</evidence>